<evidence type="ECO:0000256" key="1">
    <source>
        <dbReference type="ARBA" id="ARBA00004575"/>
    </source>
</evidence>
<evidence type="ECO:0000313" key="10">
    <source>
        <dbReference type="EMBL" id="KAK9078582.1"/>
    </source>
</evidence>
<evidence type="ECO:0000256" key="8">
    <source>
        <dbReference type="SAM" id="Coils"/>
    </source>
</evidence>
<proteinExistence type="inferred from homology"/>
<feature type="transmembrane region" description="Helical" evidence="9">
    <location>
        <begin position="659"/>
        <end position="675"/>
    </location>
</feature>
<evidence type="ECO:0000256" key="5">
    <source>
        <dbReference type="ARBA" id="ARBA00022989"/>
    </source>
</evidence>
<dbReference type="Pfam" id="PF12352">
    <property type="entry name" value="V-SNARE_C"/>
    <property type="match status" value="1"/>
</dbReference>
<evidence type="ECO:0000256" key="3">
    <source>
        <dbReference type="ARBA" id="ARBA00022692"/>
    </source>
</evidence>
<keyword evidence="8" id="KW-0175">Coiled coil</keyword>
<sequence length="833" mass="94235">MAVEGGRTLSELYQSSRRLLLKTRDDLERLERLAAAVDSPELSVSVRRDISQIQTLCSQMDGIWRSVASKPQRDLWKRKVEQVAEEADSLRESLDRYMQRRQRRMQEAQERAELLGRSNGESSHILRVFDEEAQAMESARNSSRMLEEATTTGAAILAKYSEQRERLKGAQRKTLDVLNTLGLSNSVLRIIERRNRVDQWIKYAGMILTLIIVIVFLRWVLSINLNLRVAENANLEGEVQFGIDVRNPVIDVTPTPINVPSKESCARVTVSGVSRLKLQHYASVYNVTLAPSVLIPKRWHTKIQVCFHRRYATRRRTRCTTDKCWCGGVPKPFVFFVTAMATTTKIITPAFTFLLLCIVYAFLWMSLCFDHSSVPPLGIDVRNPVIDVTPTPINVPSKESCARVTVSGVSRLKLQHYASVYNVTLAPSVLIPKRWHTKIQVCFHRNSSLGICQCEEDDWRSLQNGLWISTMSPYEQKFVDVKFGGIVSDSVTVTLEEVQQRWRYILLAVGIVLLFLAPIVSEWVPFYYASSMVIGIITVALIILYQARILLPTGRRNTFYLAMTCSVIGAGSFVVHHISAFLNSVLLNFGISPEIQNLVCYFVGFGIILLGAALGYWLLRKFFVSKDGQVYFGVAQFVKWSMFIVAITCIFLSPKDDLLAIAAVASCLAIYHLIAKAKWCYYEARSYTGNRNLWARSKQTTPKHGHAEFFGCSKKTIPFNGLANSFSRTNSPVKGKVSQFTKTGPACDVYSTFHKIPNRKRFSEDEWEEFTEESTRRSVAELASSPEFTDWVINNAGRIKLVPEVDSSDDIDGSDSEHVQQNGSGLGFFNWFM</sequence>
<keyword evidence="5 9" id="KW-1133">Transmembrane helix</keyword>
<keyword evidence="11" id="KW-1185">Reference proteome</keyword>
<feature type="transmembrane region" description="Helical" evidence="9">
    <location>
        <begin position="559"/>
        <end position="578"/>
    </location>
</feature>
<feature type="transmembrane region" description="Helical" evidence="9">
    <location>
        <begin position="200"/>
        <end position="221"/>
    </location>
</feature>
<evidence type="ECO:0000256" key="9">
    <source>
        <dbReference type="SAM" id="Phobius"/>
    </source>
</evidence>
<dbReference type="Pfam" id="PF10225">
    <property type="entry name" value="NEMP"/>
    <property type="match status" value="1"/>
</dbReference>
<accession>A0AAP0HBH0</accession>
<evidence type="ECO:0000256" key="6">
    <source>
        <dbReference type="ARBA" id="ARBA00023136"/>
    </source>
</evidence>
<feature type="transmembrane region" description="Helical" evidence="9">
    <location>
        <begin position="598"/>
        <end position="619"/>
    </location>
</feature>
<feature type="transmembrane region" description="Helical" evidence="9">
    <location>
        <begin position="631"/>
        <end position="653"/>
    </location>
</feature>
<dbReference type="SUPFAM" id="SSF58038">
    <property type="entry name" value="SNARE fusion complex"/>
    <property type="match status" value="1"/>
</dbReference>
<feature type="transmembrane region" description="Helical" evidence="9">
    <location>
        <begin position="526"/>
        <end position="547"/>
    </location>
</feature>
<gene>
    <name evidence="10" type="ORF">SSX86_002639</name>
</gene>
<dbReference type="PANTHER" id="PTHR31587">
    <property type="entry name" value="TRANSMEMBRANE PROTEIN (DUF2215)"/>
    <property type="match status" value="1"/>
</dbReference>
<comment type="similarity">
    <text evidence="2">Belongs to the NEMP family.</text>
</comment>
<evidence type="ECO:0000313" key="11">
    <source>
        <dbReference type="Proteomes" id="UP001408789"/>
    </source>
</evidence>
<dbReference type="GO" id="GO:0005637">
    <property type="term" value="C:nuclear inner membrane"/>
    <property type="evidence" value="ECO:0007669"/>
    <property type="project" value="UniProtKB-SubCell"/>
</dbReference>
<comment type="subcellular location">
    <subcellularLocation>
        <location evidence="1">Nucleus inner membrane</location>
        <topology evidence="1">Multi-pass membrane protein</topology>
        <orientation evidence="1">Nucleoplasmic side</orientation>
    </subcellularLocation>
</comment>
<evidence type="ECO:0000256" key="7">
    <source>
        <dbReference type="ARBA" id="ARBA00023242"/>
    </source>
</evidence>
<comment type="caution">
    <text evidence="10">The sequence shown here is derived from an EMBL/GenBank/DDBJ whole genome shotgun (WGS) entry which is preliminary data.</text>
</comment>
<dbReference type="EMBL" id="JBCNJP010000006">
    <property type="protein sequence ID" value="KAK9078582.1"/>
    <property type="molecule type" value="Genomic_DNA"/>
</dbReference>
<protein>
    <submittedName>
        <fullName evidence="10">Uncharacterized protein</fullName>
    </submittedName>
</protein>
<reference evidence="10 11" key="1">
    <citation type="submission" date="2024-04" db="EMBL/GenBank/DDBJ databases">
        <title>The reference genome of an endangered Asteraceae, Deinandra increscens subsp. villosa, native to the Central Coast of California.</title>
        <authorList>
            <person name="Guilliams M."/>
            <person name="Hasenstab-Lehman K."/>
            <person name="Meyer R."/>
            <person name="Mcevoy S."/>
        </authorList>
    </citation>
    <scope>NUCLEOTIDE SEQUENCE [LARGE SCALE GENOMIC DNA]</scope>
    <source>
        <tissue evidence="10">Leaf</tissue>
    </source>
</reference>
<dbReference type="Proteomes" id="UP001408789">
    <property type="component" value="Unassembled WGS sequence"/>
</dbReference>
<dbReference type="PANTHER" id="PTHR31587:SF5">
    <property type="entry name" value="NEMP FAMILY, MFS TRANSPORTER SUPERFAMILY"/>
    <property type="match status" value="1"/>
</dbReference>
<evidence type="ECO:0000256" key="4">
    <source>
        <dbReference type="ARBA" id="ARBA00022729"/>
    </source>
</evidence>
<keyword evidence="3 9" id="KW-0812">Transmembrane</keyword>
<name>A0AAP0HBH0_9ASTR</name>
<evidence type="ECO:0000256" key="2">
    <source>
        <dbReference type="ARBA" id="ARBA00005748"/>
    </source>
</evidence>
<dbReference type="CDD" id="cd15863">
    <property type="entry name" value="SNARE_GS27"/>
    <property type="match status" value="1"/>
</dbReference>
<keyword evidence="7" id="KW-0539">Nucleus</keyword>
<feature type="transmembrane region" description="Helical" evidence="9">
    <location>
        <begin position="504"/>
        <end position="520"/>
    </location>
</feature>
<dbReference type="AlphaFoldDB" id="A0AAP0HBH0"/>
<dbReference type="InterPro" id="IPR019358">
    <property type="entry name" value="NEMP_fam"/>
</dbReference>
<keyword evidence="6 9" id="KW-0472">Membrane</keyword>
<feature type="transmembrane region" description="Helical" evidence="9">
    <location>
        <begin position="346"/>
        <end position="367"/>
    </location>
</feature>
<organism evidence="10 11">
    <name type="scientific">Deinandra increscens subsp. villosa</name>
    <dbReference type="NCBI Taxonomy" id="3103831"/>
    <lineage>
        <taxon>Eukaryota</taxon>
        <taxon>Viridiplantae</taxon>
        <taxon>Streptophyta</taxon>
        <taxon>Embryophyta</taxon>
        <taxon>Tracheophyta</taxon>
        <taxon>Spermatophyta</taxon>
        <taxon>Magnoliopsida</taxon>
        <taxon>eudicotyledons</taxon>
        <taxon>Gunneridae</taxon>
        <taxon>Pentapetalae</taxon>
        <taxon>asterids</taxon>
        <taxon>campanulids</taxon>
        <taxon>Asterales</taxon>
        <taxon>Asteraceae</taxon>
        <taxon>Asteroideae</taxon>
        <taxon>Heliantheae alliance</taxon>
        <taxon>Madieae</taxon>
        <taxon>Madiinae</taxon>
        <taxon>Deinandra</taxon>
    </lineage>
</organism>
<feature type="coiled-coil region" evidence="8">
    <location>
        <begin position="73"/>
        <end position="118"/>
    </location>
</feature>
<keyword evidence="4" id="KW-0732">Signal</keyword>